<evidence type="ECO:0000313" key="1">
    <source>
        <dbReference type="EMBL" id="QCD57493.1"/>
    </source>
</evidence>
<protein>
    <submittedName>
        <fullName evidence="1">Polyketide synthase</fullName>
    </submittedName>
</protein>
<dbReference type="SUPFAM" id="SSF54909">
    <property type="entry name" value="Dimeric alpha+beta barrel"/>
    <property type="match status" value="1"/>
</dbReference>
<dbReference type="InterPro" id="IPR006765">
    <property type="entry name" value="Polyketide_synth_cyclase"/>
</dbReference>
<dbReference type="Pfam" id="PF04673">
    <property type="entry name" value="Cyclase_polyket"/>
    <property type="match status" value="1"/>
</dbReference>
<keyword evidence="2" id="KW-1185">Reference proteome</keyword>
<proteinExistence type="predicted"/>
<accession>A0A6G5RH97</accession>
<dbReference type="EMBL" id="CP021978">
    <property type="protein sequence ID" value="QCD57493.1"/>
    <property type="molecule type" value="Genomic_DNA"/>
</dbReference>
<evidence type="ECO:0000313" key="2">
    <source>
        <dbReference type="Proteomes" id="UP000495940"/>
    </source>
</evidence>
<organism evidence="1 2">
    <name type="scientific">Streptomyces hawaiiensis</name>
    <dbReference type="NCBI Taxonomy" id="67305"/>
    <lineage>
        <taxon>Bacteria</taxon>
        <taxon>Bacillati</taxon>
        <taxon>Actinomycetota</taxon>
        <taxon>Actinomycetes</taxon>
        <taxon>Kitasatosporales</taxon>
        <taxon>Streptomycetaceae</taxon>
        <taxon>Streptomyces</taxon>
    </lineage>
</organism>
<dbReference type="GO" id="GO:0030639">
    <property type="term" value="P:polyketide biosynthetic process"/>
    <property type="evidence" value="ECO:0007669"/>
    <property type="project" value="InterPro"/>
</dbReference>
<dbReference type="RefSeq" id="WP_175434053.1">
    <property type="nucleotide sequence ID" value="NZ_CP021978.1"/>
</dbReference>
<reference evidence="1 2" key="1">
    <citation type="submission" date="2017-06" db="EMBL/GenBank/DDBJ databases">
        <title>Complete Genome Sequence of Streptomyces hawaiiensis NRRL 15010 and insights into acyldepsipeptides biosynthesis.</title>
        <authorList>
            <person name="Mariita R.M."/>
            <person name="Sello J.K."/>
        </authorList>
    </citation>
    <scope>NUCLEOTIDE SEQUENCE [LARGE SCALE GENOMIC DNA]</scope>
    <source>
        <strain evidence="1 2">ATCC 12236</strain>
    </source>
</reference>
<dbReference type="InterPro" id="IPR011008">
    <property type="entry name" value="Dimeric_a/b-barrel"/>
</dbReference>
<gene>
    <name evidence="1" type="ORF">CEB94_23565</name>
</gene>
<dbReference type="KEGG" id="shaw:CEB94_23565"/>
<dbReference type="AlphaFoldDB" id="A0A6G5RH97"/>
<dbReference type="Gene3D" id="3.30.70.1090">
    <property type="entry name" value="Dimeric alpha+beta barrel"/>
    <property type="match status" value="1"/>
</dbReference>
<dbReference type="InterPro" id="IPR038474">
    <property type="entry name" value="Polyketide_synth_cyclase_sf"/>
</dbReference>
<name>A0A6G5RH97_9ACTN</name>
<dbReference type="Proteomes" id="UP000495940">
    <property type="component" value="Chromosome"/>
</dbReference>
<sequence length="108" mass="12453">MFSSLIIARMDISHADAVADVFTGFDATDMPARMGTRRRELFHYRGLYFHLQDFESPNGAGAVEAAKTDPRFIQVSNDLKPYIEAYSPDWRSPKDAMAERFYHWSSER</sequence>